<protein>
    <submittedName>
        <fullName evidence="2">Unnamed protein product</fullName>
    </submittedName>
</protein>
<feature type="region of interest" description="Disordered" evidence="1">
    <location>
        <begin position="56"/>
        <end position="81"/>
    </location>
</feature>
<name>A0A9W6TH45_9STRA</name>
<reference evidence="2" key="1">
    <citation type="submission" date="2023-04" db="EMBL/GenBank/DDBJ databases">
        <title>Phytophthora lilii NBRC 32176.</title>
        <authorList>
            <person name="Ichikawa N."/>
            <person name="Sato H."/>
            <person name="Tonouchi N."/>
        </authorList>
    </citation>
    <scope>NUCLEOTIDE SEQUENCE</scope>
    <source>
        <strain evidence="2">NBRC 32176</strain>
    </source>
</reference>
<gene>
    <name evidence="2" type="ORF">Plil01_000367400</name>
</gene>
<dbReference type="EMBL" id="BSXW01000146">
    <property type="protein sequence ID" value="GMF13171.1"/>
    <property type="molecule type" value="Genomic_DNA"/>
</dbReference>
<dbReference type="Proteomes" id="UP001165083">
    <property type="component" value="Unassembled WGS sequence"/>
</dbReference>
<evidence type="ECO:0000313" key="3">
    <source>
        <dbReference type="Proteomes" id="UP001165083"/>
    </source>
</evidence>
<feature type="region of interest" description="Disordered" evidence="1">
    <location>
        <begin position="117"/>
        <end position="150"/>
    </location>
</feature>
<keyword evidence="3" id="KW-1185">Reference proteome</keyword>
<proteinExistence type="predicted"/>
<dbReference type="AlphaFoldDB" id="A0A9W6TH45"/>
<comment type="caution">
    <text evidence="2">The sequence shown here is derived from an EMBL/GenBank/DDBJ whole genome shotgun (WGS) entry which is preliminary data.</text>
</comment>
<feature type="compositionally biased region" description="Basic and acidic residues" evidence="1">
    <location>
        <begin position="56"/>
        <end position="68"/>
    </location>
</feature>
<accession>A0A9W6TH45</accession>
<organism evidence="2 3">
    <name type="scientific">Phytophthora lilii</name>
    <dbReference type="NCBI Taxonomy" id="2077276"/>
    <lineage>
        <taxon>Eukaryota</taxon>
        <taxon>Sar</taxon>
        <taxon>Stramenopiles</taxon>
        <taxon>Oomycota</taxon>
        <taxon>Peronosporomycetes</taxon>
        <taxon>Peronosporales</taxon>
        <taxon>Peronosporaceae</taxon>
        <taxon>Phytophthora</taxon>
    </lineage>
</organism>
<evidence type="ECO:0000313" key="2">
    <source>
        <dbReference type="EMBL" id="GMF13171.1"/>
    </source>
</evidence>
<feature type="compositionally biased region" description="Polar residues" evidence="1">
    <location>
        <begin position="117"/>
        <end position="141"/>
    </location>
</feature>
<evidence type="ECO:0000256" key="1">
    <source>
        <dbReference type="SAM" id="MobiDB-lite"/>
    </source>
</evidence>
<sequence length="150" mass="16885">MFPNFTSLQQRESKRLELLEKVQRRYRQRETQRDMYAEAIWATDADKTVSLSKLADSDIKKNSNEQKVGDSNAVNDDVEPMDTDDEVWQDAMDSPDSSVHDLLNDIIQVVVTDTGTQATPSTTDAASQAYPSTSDAGQQYRASRFDNAML</sequence>
<dbReference type="OrthoDB" id="146485at2759"/>